<dbReference type="InterPro" id="IPR032675">
    <property type="entry name" value="LRR_dom_sf"/>
</dbReference>
<protein>
    <submittedName>
        <fullName evidence="1">Uncharacterized protein</fullName>
    </submittedName>
</protein>
<keyword evidence="2" id="KW-1185">Reference proteome</keyword>
<dbReference type="Proteomes" id="UP000772434">
    <property type="component" value="Unassembled WGS sequence"/>
</dbReference>
<dbReference type="OrthoDB" id="2631350at2759"/>
<name>A0A9P5TZA6_9AGAR</name>
<dbReference type="SUPFAM" id="SSF52047">
    <property type="entry name" value="RNI-like"/>
    <property type="match status" value="1"/>
</dbReference>
<organism evidence="1 2">
    <name type="scientific">Rhodocollybia butyracea</name>
    <dbReference type="NCBI Taxonomy" id="206335"/>
    <lineage>
        <taxon>Eukaryota</taxon>
        <taxon>Fungi</taxon>
        <taxon>Dikarya</taxon>
        <taxon>Basidiomycota</taxon>
        <taxon>Agaricomycotina</taxon>
        <taxon>Agaricomycetes</taxon>
        <taxon>Agaricomycetidae</taxon>
        <taxon>Agaricales</taxon>
        <taxon>Marasmiineae</taxon>
        <taxon>Omphalotaceae</taxon>
        <taxon>Rhodocollybia</taxon>
    </lineage>
</organism>
<reference evidence="1" key="1">
    <citation type="submission" date="2020-11" db="EMBL/GenBank/DDBJ databases">
        <authorList>
            <consortium name="DOE Joint Genome Institute"/>
            <person name="Ahrendt S."/>
            <person name="Riley R."/>
            <person name="Andreopoulos W."/>
            <person name="Labutti K."/>
            <person name="Pangilinan J."/>
            <person name="Ruiz-Duenas F.J."/>
            <person name="Barrasa J.M."/>
            <person name="Sanchez-Garcia M."/>
            <person name="Camarero S."/>
            <person name="Miyauchi S."/>
            <person name="Serrano A."/>
            <person name="Linde D."/>
            <person name="Babiker R."/>
            <person name="Drula E."/>
            <person name="Ayuso-Fernandez I."/>
            <person name="Pacheco R."/>
            <person name="Padilla G."/>
            <person name="Ferreira P."/>
            <person name="Barriuso J."/>
            <person name="Kellner H."/>
            <person name="Castanera R."/>
            <person name="Alfaro M."/>
            <person name="Ramirez L."/>
            <person name="Pisabarro A.G."/>
            <person name="Kuo A."/>
            <person name="Tritt A."/>
            <person name="Lipzen A."/>
            <person name="He G."/>
            <person name="Yan M."/>
            <person name="Ng V."/>
            <person name="Cullen D."/>
            <person name="Martin F."/>
            <person name="Rosso M.-N."/>
            <person name="Henrissat B."/>
            <person name="Hibbett D."/>
            <person name="Martinez A.T."/>
            <person name="Grigoriev I.V."/>
        </authorList>
    </citation>
    <scope>NUCLEOTIDE SEQUENCE</scope>
    <source>
        <strain evidence="1">AH 40177</strain>
    </source>
</reference>
<accession>A0A9P5TZA6</accession>
<sequence>MLNNDILQIICAELEYGESYLTNLSDDELSRRKALLSLGLTCQSFLNPALDVLWKKMRSVEPLLSVLPETTVVEGKKMILTQIAPSSWDRLGFYTSRVREFSDSDALNAHESVYTFLGQRQPIFPNLKTLRLLPGMCSSAMFLYFLSSTLQEACLPRDKLDLGARTGQSLDLGPSLSLLVSKSPGIKSLELQWHGYSGLPHSLRSLPQLESLRVMNVASPFLGRDFVKAIASLPRLNHLNLTFSAGTSLDYDDIEQGFPSLQEVWVHGTNADLYRFLPCLPRKLQDLIMYWNKDDDGAPPLAEIAAVTRTLLKFSSLKRLQIEHIISSLRRDFDDPLLWTVFEPLLELKELELLSYDGALSLSDQRTAMIACAWPCIRDLSLGAFIWDGDVPSVQSLANFAQHCPNLEYLTYPVRLDVSNATAIPPTLARHPLRQFICSVDAAEVQNPLIVALALHQIFPGLKYAGGSVGRWDEVQTVLDSFQFLRVQNRQFE</sequence>
<evidence type="ECO:0000313" key="1">
    <source>
        <dbReference type="EMBL" id="KAF9060152.1"/>
    </source>
</evidence>
<gene>
    <name evidence="1" type="ORF">BDP27DRAFT_1430405</name>
</gene>
<comment type="caution">
    <text evidence="1">The sequence shown here is derived from an EMBL/GenBank/DDBJ whole genome shotgun (WGS) entry which is preliminary data.</text>
</comment>
<dbReference type="AlphaFoldDB" id="A0A9P5TZA6"/>
<dbReference type="EMBL" id="JADNRY010000257">
    <property type="protein sequence ID" value="KAF9060152.1"/>
    <property type="molecule type" value="Genomic_DNA"/>
</dbReference>
<proteinExistence type="predicted"/>
<evidence type="ECO:0000313" key="2">
    <source>
        <dbReference type="Proteomes" id="UP000772434"/>
    </source>
</evidence>
<dbReference type="Gene3D" id="3.80.10.10">
    <property type="entry name" value="Ribonuclease Inhibitor"/>
    <property type="match status" value="1"/>
</dbReference>